<organism evidence="2 3">
    <name type="scientific">Phialemonium thermophilum</name>
    <dbReference type="NCBI Taxonomy" id="223376"/>
    <lineage>
        <taxon>Eukaryota</taxon>
        <taxon>Fungi</taxon>
        <taxon>Dikarya</taxon>
        <taxon>Ascomycota</taxon>
        <taxon>Pezizomycotina</taxon>
        <taxon>Sordariomycetes</taxon>
        <taxon>Sordariomycetidae</taxon>
        <taxon>Cephalothecales</taxon>
        <taxon>Cephalothecaceae</taxon>
        <taxon>Phialemonium</taxon>
    </lineage>
</organism>
<evidence type="ECO:0000313" key="2">
    <source>
        <dbReference type="EMBL" id="KAL1838150.1"/>
    </source>
</evidence>
<comment type="caution">
    <text evidence="2">The sequence shown here is derived from an EMBL/GenBank/DDBJ whole genome shotgun (WGS) entry which is preliminary data.</text>
</comment>
<proteinExistence type="predicted"/>
<evidence type="ECO:0000256" key="1">
    <source>
        <dbReference type="SAM" id="MobiDB-lite"/>
    </source>
</evidence>
<gene>
    <name evidence="2" type="ORF">VTK73DRAFT_4449</name>
</gene>
<sequence>MTRLPTLPTPSSGNANLACPPDQRLWHAGSRGSHRCATATRTSVTSVSLSLRTRPAPPRAFRVGITQAHTHTHTHTHPFPLAARHGCPSWRRPPLGRARHYIHTASSDLHTTALALGSRRHLATRRPCGEKDRLLRAHSTSWLSPHGVSGRTGSAGSPGNHLCSTQKHRSRVVWVPCARELRNLDKVLLGA</sequence>
<feature type="compositionally biased region" description="Polar residues" evidence="1">
    <location>
        <begin position="151"/>
        <end position="163"/>
    </location>
</feature>
<feature type="region of interest" description="Disordered" evidence="1">
    <location>
        <begin position="1"/>
        <end position="20"/>
    </location>
</feature>
<dbReference type="EMBL" id="JAZHXJ010002521">
    <property type="protein sequence ID" value="KAL1838150.1"/>
    <property type="molecule type" value="Genomic_DNA"/>
</dbReference>
<dbReference type="Proteomes" id="UP001586593">
    <property type="component" value="Unassembled WGS sequence"/>
</dbReference>
<accession>A0ABR3V953</accession>
<evidence type="ECO:0000313" key="3">
    <source>
        <dbReference type="Proteomes" id="UP001586593"/>
    </source>
</evidence>
<keyword evidence="3" id="KW-1185">Reference proteome</keyword>
<feature type="region of interest" description="Disordered" evidence="1">
    <location>
        <begin position="142"/>
        <end position="163"/>
    </location>
</feature>
<name>A0ABR3V953_9PEZI</name>
<protein>
    <submittedName>
        <fullName evidence="2">Uncharacterized protein</fullName>
    </submittedName>
</protein>
<reference evidence="2 3" key="1">
    <citation type="journal article" date="2024" name="Commun. Biol.">
        <title>Comparative genomic analysis of thermophilic fungi reveals convergent evolutionary adaptations and gene losses.</title>
        <authorList>
            <person name="Steindorff A.S."/>
            <person name="Aguilar-Pontes M.V."/>
            <person name="Robinson A.J."/>
            <person name="Andreopoulos B."/>
            <person name="LaButti K."/>
            <person name="Kuo A."/>
            <person name="Mondo S."/>
            <person name="Riley R."/>
            <person name="Otillar R."/>
            <person name="Haridas S."/>
            <person name="Lipzen A."/>
            <person name="Grimwood J."/>
            <person name="Schmutz J."/>
            <person name="Clum A."/>
            <person name="Reid I.D."/>
            <person name="Moisan M.C."/>
            <person name="Butler G."/>
            <person name="Nguyen T.T.M."/>
            <person name="Dewar K."/>
            <person name="Conant G."/>
            <person name="Drula E."/>
            <person name="Henrissat B."/>
            <person name="Hansel C."/>
            <person name="Singer S."/>
            <person name="Hutchinson M.I."/>
            <person name="de Vries R.P."/>
            <person name="Natvig D.O."/>
            <person name="Powell A.J."/>
            <person name="Tsang A."/>
            <person name="Grigoriev I.V."/>
        </authorList>
    </citation>
    <scope>NUCLEOTIDE SEQUENCE [LARGE SCALE GENOMIC DNA]</scope>
    <source>
        <strain evidence="2 3">ATCC 24622</strain>
    </source>
</reference>